<keyword evidence="1" id="KW-0472">Membrane</keyword>
<protein>
    <submittedName>
        <fullName evidence="2">Uncharacterized protein</fullName>
    </submittedName>
</protein>
<sequence length="156" mass="17541">MGLHLIGILISLLVMLPNLLFLFRGPQNMPKSLSPAPLIITFLERVGQISCFAMPLLFGNLIAEQPMNSIPVLMGICLLIYYACWIRYFAGGNSFALLYKPLGPIPIPMALFPILYFMLLGFWMKSYLFVIPALLFAVGHFINSWRVYADIHASKS</sequence>
<evidence type="ECO:0000313" key="3">
    <source>
        <dbReference type="Proteomes" id="UP000679992"/>
    </source>
</evidence>
<organism evidence="2 3">
    <name type="scientific">Paenibacillus vini</name>
    <dbReference type="NCBI Taxonomy" id="1476024"/>
    <lineage>
        <taxon>Bacteria</taxon>
        <taxon>Bacillati</taxon>
        <taxon>Bacillota</taxon>
        <taxon>Bacilli</taxon>
        <taxon>Bacillales</taxon>
        <taxon>Paenibacillaceae</taxon>
        <taxon>Paenibacillus</taxon>
    </lineage>
</organism>
<feature type="transmembrane region" description="Helical" evidence="1">
    <location>
        <begin position="70"/>
        <end position="90"/>
    </location>
</feature>
<keyword evidence="1" id="KW-0812">Transmembrane</keyword>
<feature type="transmembrane region" description="Helical" evidence="1">
    <location>
        <begin position="129"/>
        <end position="148"/>
    </location>
</feature>
<feature type="transmembrane region" description="Helical" evidence="1">
    <location>
        <begin position="6"/>
        <end position="23"/>
    </location>
</feature>
<dbReference type="Proteomes" id="UP000679992">
    <property type="component" value="Unassembled WGS sequence"/>
</dbReference>
<dbReference type="EMBL" id="BOSL01000006">
    <property type="protein sequence ID" value="GIP53230.1"/>
    <property type="molecule type" value="Genomic_DNA"/>
</dbReference>
<dbReference type="RefSeq" id="WP_213654836.1">
    <property type="nucleotide sequence ID" value="NZ_BOSL01000006.1"/>
</dbReference>
<gene>
    <name evidence="2" type="ORF">J42TS3_22650</name>
</gene>
<feature type="transmembrane region" description="Helical" evidence="1">
    <location>
        <begin position="35"/>
        <end position="58"/>
    </location>
</feature>
<keyword evidence="1" id="KW-1133">Transmembrane helix</keyword>
<comment type="caution">
    <text evidence="2">The sequence shown here is derived from an EMBL/GenBank/DDBJ whole genome shotgun (WGS) entry which is preliminary data.</text>
</comment>
<feature type="transmembrane region" description="Helical" evidence="1">
    <location>
        <begin position="102"/>
        <end position="123"/>
    </location>
</feature>
<name>A0ABQ4MCS1_9BACL</name>
<keyword evidence="3" id="KW-1185">Reference proteome</keyword>
<accession>A0ABQ4MCS1</accession>
<reference evidence="2 3" key="1">
    <citation type="submission" date="2021-03" db="EMBL/GenBank/DDBJ databases">
        <title>Antimicrobial resistance genes in bacteria isolated from Japanese honey, and their potential for conferring macrolide and lincosamide resistance in the American foulbrood pathogen Paenibacillus larvae.</title>
        <authorList>
            <person name="Okamoto M."/>
            <person name="Kumagai M."/>
            <person name="Kanamori H."/>
            <person name="Takamatsu D."/>
        </authorList>
    </citation>
    <scope>NUCLEOTIDE SEQUENCE [LARGE SCALE GENOMIC DNA]</scope>
    <source>
        <strain evidence="2 3">J42TS3</strain>
    </source>
</reference>
<proteinExistence type="predicted"/>
<evidence type="ECO:0000313" key="2">
    <source>
        <dbReference type="EMBL" id="GIP53230.1"/>
    </source>
</evidence>
<evidence type="ECO:0000256" key="1">
    <source>
        <dbReference type="SAM" id="Phobius"/>
    </source>
</evidence>